<evidence type="ECO:0000256" key="1">
    <source>
        <dbReference type="ARBA" id="ARBA00001226"/>
    </source>
</evidence>
<feature type="binding site" evidence="17">
    <location>
        <position position="7"/>
    </location>
    <ligand>
        <name>Mg(2+)</name>
        <dbReference type="ChEBI" id="CHEBI:18420"/>
    </ligand>
</feature>
<evidence type="ECO:0000256" key="6">
    <source>
        <dbReference type="ARBA" id="ARBA00011245"/>
    </source>
</evidence>
<dbReference type="PIRSF" id="PIRSF004682">
    <property type="entry name" value="GmhB"/>
    <property type="match status" value="1"/>
</dbReference>
<comment type="subcellular location">
    <subcellularLocation>
        <location evidence="4 14">Cytoplasm</location>
    </subcellularLocation>
</comment>
<keyword evidence="11 17" id="KW-0460">Magnesium</keyword>
<accession>A0A944M994</accession>
<organism evidence="18 19">
    <name type="scientific">Candidatus Thiodiazotropha taylori</name>
    <dbReference type="NCBI Taxonomy" id="2792791"/>
    <lineage>
        <taxon>Bacteria</taxon>
        <taxon>Pseudomonadati</taxon>
        <taxon>Pseudomonadota</taxon>
        <taxon>Gammaproteobacteria</taxon>
        <taxon>Chromatiales</taxon>
        <taxon>Sedimenticolaceae</taxon>
        <taxon>Candidatus Thiodiazotropha</taxon>
    </lineage>
</organism>
<keyword evidence="7 14" id="KW-0963">Cytoplasm</keyword>
<feature type="binding site" evidence="17">
    <location>
        <position position="97"/>
    </location>
    <ligand>
        <name>Zn(2+)</name>
        <dbReference type="ChEBI" id="CHEBI:29105"/>
    </ligand>
</feature>
<dbReference type="GO" id="GO:0005737">
    <property type="term" value="C:cytoplasm"/>
    <property type="evidence" value="ECO:0007669"/>
    <property type="project" value="UniProtKB-SubCell"/>
</dbReference>
<dbReference type="GO" id="GO:0005975">
    <property type="term" value="P:carbohydrate metabolic process"/>
    <property type="evidence" value="ECO:0007669"/>
    <property type="project" value="InterPro"/>
</dbReference>
<feature type="site" description="Stabilizes the phosphoryl group" evidence="16">
    <location>
        <position position="50"/>
    </location>
</feature>
<comment type="catalytic activity">
    <reaction evidence="1">
        <text>D-glycero-beta-D-manno-heptose 1,7-bisphosphate + H2O = D-glycero-beta-D-manno-heptose 1-phosphate + phosphate</text>
        <dbReference type="Rhea" id="RHEA:28518"/>
        <dbReference type="ChEBI" id="CHEBI:15377"/>
        <dbReference type="ChEBI" id="CHEBI:43474"/>
        <dbReference type="ChEBI" id="CHEBI:60208"/>
        <dbReference type="ChEBI" id="CHEBI:61593"/>
        <dbReference type="EC" id="3.1.3.82"/>
    </reaction>
</comment>
<feature type="binding site" evidence="17">
    <location>
        <position position="126"/>
    </location>
    <ligand>
        <name>Mg(2+)</name>
        <dbReference type="ChEBI" id="CHEBI:18420"/>
    </ligand>
</feature>
<feature type="site" description="Contributes to substrate recognition" evidence="16">
    <location>
        <position position="100"/>
    </location>
</feature>
<evidence type="ECO:0000256" key="8">
    <source>
        <dbReference type="ARBA" id="ARBA00022723"/>
    </source>
</evidence>
<protein>
    <recommendedName>
        <fullName evidence="14">D,D-heptose 1,7-bisphosphate phosphatase</fullName>
        <ecNumber evidence="14">3.1.3.-</ecNumber>
    </recommendedName>
</protein>
<evidence type="ECO:0000256" key="2">
    <source>
        <dbReference type="ARBA" id="ARBA00001946"/>
    </source>
</evidence>
<gene>
    <name evidence="18" type="primary">gmhB</name>
    <name evidence="18" type="ORF">KME65_11645</name>
</gene>
<comment type="similarity">
    <text evidence="13 14">Belongs to the gmhB family.</text>
</comment>
<name>A0A944M994_9GAMM</name>
<feature type="binding site" evidence="17">
    <location>
        <position position="91"/>
    </location>
    <ligand>
        <name>Zn(2+)</name>
        <dbReference type="ChEBI" id="CHEBI:29105"/>
    </ligand>
</feature>
<dbReference type="PANTHER" id="PTHR42891:SF1">
    <property type="entry name" value="D-GLYCERO-BETA-D-MANNO-HEPTOSE-1,7-BISPHOSPHATE 7-PHOSPHATASE"/>
    <property type="match status" value="1"/>
</dbReference>
<sequence>MKLIILDRDGVINLDSDAYIKSPEEWIPIAESLQAIAKLSRAGYRVFVATNQSGIARGLFDIETLNAIHRKMTDAVQEVGGSIDAVLFCPHGPDDACRCRKPNSGLYEEIARRTQQSLQGVPIVGDSVRDIEAAISVKADPILVRTGNGGMAEKQIKQQHPQVTVHEDLFSFTETLLRQD</sequence>
<dbReference type="EC" id="3.1.3.-" evidence="14"/>
<evidence type="ECO:0000256" key="13">
    <source>
        <dbReference type="ARBA" id="ARBA00061616"/>
    </source>
</evidence>
<evidence type="ECO:0000256" key="16">
    <source>
        <dbReference type="PIRSR" id="PIRSR004682-3"/>
    </source>
</evidence>
<feature type="site" description="Stabilizes the phosphoryl group" evidence="16">
    <location>
        <position position="101"/>
    </location>
</feature>
<dbReference type="Pfam" id="PF13242">
    <property type="entry name" value="Hydrolase_like"/>
    <property type="match status" value="1"/>
</dbReference>
<dbReference type="GO" id="GO:0034200">
    <property type="term" value="F:D-glycero-beta-D-manno-heptose 1,7-bisphosphate 7-phosphatase activity"/>
    <property type="evidence" value="ECO:0007669"/>
    <property type="project" value="UniProtKB-EC"/>
</dbReference>
<reference evidence="18 19" key="1">
    <citation type="submission" date="2021-05" db="EMBL/GenBank/DDBJ databases">
        <title>Genetic and Functional Diversity in Clade A Lucinid endosymbionts from the Bahamas.</title>
        <authorList>
            <person name="Giani N.M."/>
            <person name="Engel A.S."/>
            <person name="Campbell B.J."/>
        </authorList>
    </citation>
    <scope>NUCLEOTIDE SEQUENCE [LARGE SCALE GENOMIC DNA]</scope>
    <source>
        <strain evidence="18">LUC16012Gg_MoonRockCtena</strain>
    </source>
</reference>
<evidence type="ECO:0000256" key="14">
    <source>
        <dbReference type="PIRNR" id="PIRNR004682"/>
    </source>
</evidence>
<dbReference type="Gene3D" id="3.40.50.1000">
    <property type="entry name" value="HAD superfamily/HAD-like"/>
    <property type="match status" value="1"/>
</dbReference>
<dbReference type="SUPFAM" id="SSF56784">
    <property type="entry name" value="HAD-like"/>
    <property type="match status" value="1"/>
</dbReference>
<evidence type="ECO:0000313" key="18">
    <source>
        <dbReference type="EMBL" id="MBT2989608.1"/>
    </source>
</evidence>
<comment type="subunit">
    <text evidence="6">Monomer.</text>
</comment>
<evidence type="ECO:0000256" key="7">
    <source>
        <dbReference type="ARBA" id="ARBA00022490"/>
    </source>
</evidence>
<comment type="pathway">
    <text evidence="5">Nucleotide-sugar biosynthesis; ADP-L-glycero-beta-D-manno-heptose biosynthesis; ADP-L-glycero-beta-D-manno-heptose from D-glycero-beta-D-manno-heptose 7-phosphate: step 2/4.</text>
</comment>
<keyword evidence="12 14" id="KW-0119">Carbohydrate metabolism</keyword>
<dbReference type="GO" id="GO:0046872">
    <property type="term" value="F:metal ion binding"/>
    <property type="evidence" value="ECO:0007669"/>
    <property type="project" value="UniProtKB-KW"/>
</dbReference>
<evidence type="ECO:0000256" key="15">
    <source>
        <dbReference type="PIRSR" id="PIRSR004682-1"/>
    </source>
</evidence>
<comment type="cofactor">
    <cofactor evidence="2 17">
        <name>Mg(2+)</name>
        <dbReference type="ChEBI" id="CHEBI:18420"/>
    </cofactor>
</comment>
<dbReference type="CDD" id="cd07503">
    <property type="entry name" value="HAD_HisB-N"/>
    <property type="match status" value="1"/>
</dbReference>
<evidence type="ECO:0000256" key="12">
    <source>
        <dbReference type="ARBA" id="ARBA00023277"/>
    </source>
</evidence>
<dbReference type="NCBIfam" id="NF006506">
    <property type="entry name" value="PRK08942.1"/>
    <property type="match status" value="1"/>
</dbReference>
<feature type="binding site" evidence="17">
    <location>
        <position position="99"/>
    </location>
    <ligand>
        <name>Zn(2+)</name>
        <dbReference type="ChEBI" id="CHEBI:29105"/>
    </ligand>
</feature>
<keyword evidence="10 17" id="KW-0862">Zinc</keyword>
<dbReference type="FunFam" id="3.40.50.1000:FF:000168">
    <property type="entry name" value="D,D-heptose 1,7-bisphosphate phosphatase"/>
    <property type="match status" value="1"/>
</dbReference>
<evidence type="ECO:0000256" key="11">
    <source>
        <dbReference type="ARBA" id="ARBA00022842"/>
    </source>
</evidence>
<dbReference type="InterPro" id="IPR036412">
    <property type="entry name" value="HAD-like_sf"/>
</dbReference>
<evidence type="ECO:0000256" key="4">
    <source>
        <dbReference type="ARBA" id="ARBA00004496"/>
    </source>
</evidence>
<evidence type="ECO:0000256" key="9">
    <source>
        <dbReference type="ARBA" id="ARBA00022801"/>
    </source>
</evidence>
<dbReference type="InterPro" id="IPR006543">
    <property type="entry name" value="Histidinol-phos"/>
</dbReference>
<proteinExistence type="inferred from homology"/>
<dbReference type="NCBIfam" id="TIGR01662">
    <property type="entry name" value="HAD-SF-IIIA"/>
    <property type="match status" value="1"/>
</dbReference>
<dbReference type="NCBIfam" id="TIGR01656">
    <property type="entry name" value="Histidinol-ppas"/>
    <property type="match status" value="1"/>
</dbReference>
<dbReference type="EMBL" id="JAHHGM010000009">
    <property type="protein sequence ID" value="MBT2989608.1"/>
    <property type="molecule type" value="Genomic_DNA"/>
</dbReference>
<dbReference type="InterPro" id="IPR023214">
    <property type="entry name" value="HAD_sf"/>
</dbReference>
<keyword evidence="8 17" id="KW-0479">Metal-binding</keyword>
<evidence type="ECO:0000256" key="17">
    <source>
        <dbReference type="PIRSR" id="PIRSR004682-4"/>
    </source>
</evidence>
<feature type="binding site" evidence="17">
    <location>
        <position position="89"/>
    </location>
    <ligand>
        <name>Zn(2+)</name>
        <dbReference type="ChEBI" id="CHEBI:29105"/>
    </ligand>
</feature>
<evidence type="ECO:0000256" key="3">
    <source>
        <dbReference type="ARBA" id="ARBA00001947"/>
    </source>
</evidence>
<comment type="cofactor">
    <cofactor evidence="3 17">
        <name>Zn(2+)</name>
        <dbReference type="ChEBI" id="CHEBI:29105"/>
    </cofactor>
</comment>
<comment type="caution">
    <text evidence="18">The sequence shown here is derived from an EMBL/GenBank/DDBJ whole genome shotgun (WGS) entry which is preliminary data.</text>
</comment>
<feature type="binding site" evidence="17">
    <location>
        <position position="9"/>
    </location>
    <ligand>
        <name>Mg(2+)</name>
        <dbReference type="ChEBI" id="CHEBI:18420"/>
    </ligand>
</feature>
<evidence type="ECO:0000256" key="10">
    <source>
        <dbReference type="ARBA" id="ARBA00022833"/>
    </source>
</evidence>
<dbReference type="AlphaFoldDB" id="A0A944M994"/>
<evidence type="ECO:0000256" key="5">
    <source>
        <dbReference type="ARBA" id="ARBA00004708"/>
    </source>
</evidence>
<dbReference type="InterPro" id="IPR006549">
    <property type="entry name" value="HAD-SF_hydro_IIIA"/>
</dbReference>
<keyword evidence="9 14" id="KW-0378">Hydrolase</keyword>
<feature type="active site" description="Nucleophile" evidence="15">
    <location>
        <position position="7"/>
    </location>
</feature>
<evidence type="ECO:0000313" key="19">
    <source>
        <dbReference type="Proteomes" id="UP000770889"/>
    </source>
</evidence>
<dbReference type="PANTHER" id="PTHR42891">
    <property type="entry name" value="D-GLYCERO-BETA-D-MANNO-HEPTOSE-1,7-BISPHOSPHATE 7-PHOSPHATASE"/>
    <property type="match status" value="1"/>
</dbReference>
<feature type="active site" description="Proton donor" evidence="15">
    <location>
        <position position="9"/>
    </location>
</feature>
<dbReference type="Proteomes" id="UP000770889">
    <property type="component" value="Unassembled WGS sequence"/>
</dbReference>
<dbReference type="InterPro" id="IPR004446">
    <property type="entry name" value="Heptose_bisP_phosphatase"/>
</dbReference>